<evidence type="ECO:0000256" key="3">
    <source>
        <dbReference type="ARBA" id="ARBA00004370"/>
    </source>
</evidence>
<proteinExistence type="predicted"/>
<keyword evidence="8" id="KW-0963">Cytoplasm</keyword>
<dbReference type="InterPro" id="IPR036890">
    <property type="entry name" value="HATPase_C_sf"/>
</dbReference>
<evidence type="ECO:0000256" key="1">
    <source>
        <dbReference type="ARBA" id="ARBA00000085"/>
    </source>
</evidence>
<reference evidence="23 24" key="1">
    <citation type="submission" date="2017-08" db="EMBL/GenBank/DDBJ databases">
        <title>Infants hospitalized years apart are colonized by the same room-sourced microbial strains.</title>
        <authorList>
            <person name="Brooks B."/>
            <person name="Olm M.R."/>
            <person name="Firek B.A."/>
            <person name="Baker R."/>
            <person name="Thomas B.C."/>
            <person name="Morowitz M.J."/>
            <person name="Banfield J.F."/>
        </authorList>
    </citation>
    <scope>NUCLEOTIDE SEQUENCE [LARGE SCALE GENOMIC DNA]</scope>
    <source>
        <strain evidence="23">S2_012_000_R2_81</strain>
    </source>
</reference>
<comment type="caution">
    <text evidence="23">The sequence shown here is derived from an EMBL/GenBank/DDBJ whole genome shotgun (WGS) entry which is preliminary data.</text>
</comment>
<dbReference type="GO" id="GO:0051539">
    <property type="term" value="F:4 iron, 4 sulfur cluster binding"/>
    <property type="evidence" value="ECO:0007669"/>
    <property type="project" value="UniProtKB-KW"/>
</dbReference>
<evidence type="ECO:0000256" key="7">
    <source>
        <dbReference type="ARBA" id="ARBA00022485"/>
    </source>
</evidence>
<keyword evidence="16" id="KW-0902">Two-component regulatory system</keyword>
<dbReference type="InterPro" id="IPR005467">
    <property type="entry name" value="His_kinase_dom"/>
</dbReference>
<keyword evidence="20" id="KW-0472">Membrane</keyword>
<dbReference type="AlphaFoldDB" id="A0A2W5DF43"/>
<dbReference type="EC" id="2.7.13.3" evidence="5"/>
<dbReference type="EMBL" id="QFOD01000019">
    <property type="protein sequence ID" value="PZP29033.1"/>
    <property type="molecule type" value="Genomic_DNA"/>
</dbReference>
<evidence type="ECO:0000256" key="19">
    <source>
        <dbReference type="ARBA" id="ARBA00030800"/>
    </source>
</evidence>
<evidence type="ECO:0000313" key="23">
    <source>
        <dbReference type="EMBL" id="PZP29033.1"/>
    </source>
</evidence>
<dbReference type="GO" id="GO:0046983">
    <property type="term" value="F:protein dimerization activity"/>
    <property type="evidence" value="ECO:0007669"/>
    <property type="project" value="InterPro"/>
</dbReference>
<evidence type="ECO:0000256" key="11">
    <source>
        <dbReference type="ARBA" id="ARBA00022723"/>
    </source>
</evidence>
<dbReference type="GO" id="GO:0000155">
    <property type="term" value="F:phosphorelay sensor kinase activity"/>
    <property type="evidence" value="ECO:0007669"/>
    <property type="project" value="InterPro"/>
</dbReference>
<dbReference type="InterPro" id="IPR050482">
    <property type="entry name" value="Sensor_HK_TwoCompSys"/>
</dbReference>
<dbReference type="GO" id="GO:0005524">
    <property type="term" value="F:ATP binding"/>
    <property type="evidence" value="ECO:0007669"/>
    <property type="project" value="UniProtKB-KW"/>
</dbReference>
<dbReference type="Gene3D" id="1.20.5.1930">
    <property type="match status" value="1"/>
</dbReference>
<feature type="transmembrane region" description="Helical" evidence="20">
    <location>
        <begin position="27"/>
        <end position="53"/>
    </location>
</feature>
<evidence type="ECO:0000256" key="20">
    <source>
        <dbReference type="SAM" id="Phobius"/>
    </source>
</evidence>
<protein>
    <recommendedName>
        <fullName evidence="6">Oxygen sensor histidine kinase NreB</fullName>
        <ecNumber evidence="5">2.7.13.3</ecNumber>
    </recommendedName>
    <alternativeName>
        <fullName evidence="19">Nitrogen regulation protein B</fullName>
    </alternativeName>
</protein>
<name>A0A2W5DF43_9BURK</name>
<dbReference type="Gene3D" id="6.10.340.10">
    <property type="match status" value="1"/>
</dbReference>
<dbReference type="PROSITE" id="PS50885">
    <property type="entry name" value="HAMP"/>
    <property type="match status" value="1"/>
</dbReference>
<sequence>MKSEISTAPSADARPAWLVRWPFLGSITLRVVLVACVPALLMCLVILAALYVIGKEDAIRAVRDRGELIALSLAQTGQYGLVSGNGASLERSIRRLVASDPSIESITLTDAGSHTVASVGVGDRPDSLVFVKDVRADVFTIDLLDNSAASRQGRESTTREGRIIGQVTVRMTSDTINQEWFRRVALFAGVVFLGTCLSLFAGLALAKRLLDPLREAMGALREIRQDRYEVRLPVRVGDEIGELQAAINEMAQGLSARGEELRALVDQRTADLQEAMAKAHTADAERGRLLARSNKQLEDERKRIAVEIHDHLNASLIGLRSKAQHIADVSSGMEGGPAREVNATAIEITSTIATLYQNARDLIKQLRPEVIDVLGLTGALQEMTREYNQLVPVIRFVLHVSPGFPPLRGQVAIVAYRLVQEALSNVVKHSKASRVEVSLAAPGAMAEVLIAVLDDGVGFDPGKIAGGSLGLAGMRERVAGAGGHMRIRSKLGRGTRVTFRLPVLEPDESPS</sequence>
<evidence type="ECO:0000259" key="21">
    <source>
        <dbReference type="PROSITE" id="PS50109"/>
    </source>
</evidence>
<evidence type="ECO:0000256" key="17">
    <source>
        <dbReference type="ARBA" id="ARBA00023014"/>
    </source>
</evidence>
<keyword evidence="11" id="KW-0479">Metal-binding</keyword>
<evidence type="ECO:0000256" key="15">
    <source>
        <dbReference type="ARBA" id="ARBA00023004"/>
    </source>
</evidence>
<feature type="domain" description="HAMP" evidence="22">
    <location>
        <begin position="207"/>
        <end position="259"/>
    </location>
</feature>
<dbReference type="Pfam" id="PF07730">
    <property type="entry name" value="HisKA_3"/>
    <property type="match status" value="1"/>
</dbReference>
<keyword evidence="13" id="KW-0418">Kinase</keyword>
<dbReference type="GO" id="GO:0005737">
    <property type="term" value="C:cytoplasm"/>
    <property type="evidence" value="ECO:0007669"/>
    <property type="project" value="UniProtKB-SubCell"/>
</dbReference>
<keyword evidence="20" id="KW-0812">Transmembrane</keyword>
<dbReference type="InterPro" id="IPR003594">
    <property type="entry name" value="HATPase_dom"/>
</dbReference>
<evidence type="ECO:0000256" key="10">
    <source>
        <dbReference type="ARBA" id="ARBA00022679"/>
    </source>
</evidence>
<evidence type="ECO:0000256" key="9">
    <source>
        <dbReference type="ARBA" id="ARBA00022553"/>
    </source>
</evidence>
<dbReference type="CDD" id="cd16917">
    <property type="entry name" value="HATPase_UhpB-NarQ-NarX-like"/>
    <property type="match status" value="1"/>
</dbReference>
<dbReference type="GO" id="GO:0046872">
    <property type="term" value="F:metal ion binding"/>
    <property type="evidence" value="ECO:0007669"/>
    <property type="project" value="UniProtKB-KW"/>
</dbReference>
<keyword evidence="9" id="KW-0597">Phosphoprotein</keyword>
<evidence type="ECO:0000256" key="16">
    <source>
        <dbReference type="ARBA" id="ARBA00023012"/>
    </source>
</evidence>
<keyword evidence="17" id="KW-0411">Iron-sulfur</keyword>
<keyword evidence="14" id="KW-0067">ATP-binding</keyword>
<evidence type="ECO:0000256" key="6">
    <source>
        <dbReference type="ARBA" id="ARBA00017322"/>
    </source>
</evidence>
<dbReference type="SMART" id="SM00304">
    <property type="entry name" value="HAMP"/>
    <property type="match status" value="1"/>
</dbReference>
<dbReference type="InterPro" id="IPR011712">
    <property type="entry name" value="Sig_transdc_His_kin_sub3_dim/P"/>
</dbReference>
<dbReference type="PROSITE" id="PS50109">
    <property type="entry name" value="HIS_KIN"/>
    <property type="match status" value="1"/>
</dbReference>
<gene>
    <name evidence="23" type="ORF">DI603_17605</name>
</gene>
<evidence type="ECO:0000256" key="5">
    <source>
        <dbReference type="ARBA" id="ARBA00012438"/>
    </source>
</evidence>
<dbReference type="PANTHER" id="PTHR24421:SF10">
    <property type="entry name" value="NITRATE_NITRITE SENSOR PROTEIN NARQ"/>
    <property type="match status" value="1"/>
</dbReference>
<keyword evidence="7" id="KW-0004">4Fe-4S</keyword>
<comment type="catalytic activity">
    <reaction evidence="1">
        <text>ATP + protein L-histidine = ADP + protein N-phospho-L-histidine.</text>
        <dbReference type="EC" id="2.7.13.3"/>
    </reaction>
</comment>
<evidence type="ECO:0000256" key="2">
    <source>
        <dbReference type="ARBA" id="ARBA00001966"/>
    </source>
</evidence>
<dbReference type="Pfam" id="PF02518">
    <property type="entry name" value="HATPase_c"/>
    <property type="match status" value="1"/>
</dbReference>
<evidence type="ECO:0000313" key="24">
    <source>
        <dbReference type="Proteomes" id="UP000249633"/>
    </source>
</evidence>
<evidence type="ECO:0000256" key="13">
    <source>
        <dbReference type="ARBA" id="ARBA00022777"/>
    </source>
</evidence>
<dbReference type="SUPFAM" id="SSF55874">
    <property type="entry name" value="ATPase domain of HSP90 chaperone/DNA topoisomerase II/histidine kinase"/>
    <property type="match status" value="1"/>
</dbReference>
<evidence type="ECO:0000256" key="8">
    <source>
        <dbReference type="ARBA" id="ARBA00022490"/>
    </source>
</evidence>
<dbReference type="Proteomes" id="UP000249633">
    <property type="component" value="Unassembled WGS sequence"/>
</dbReference>
<accession>A0A2W5DF43</accession>
<comment type="function">
    <text evidence="18">Member of the two-component regulatory system NreB/NreC involved in the control of dissimilatory nitrate/nitrite reduction in response to oxygen. NreB functions as a direct oxygen sensor histidine kinase which is autophosphorylated, in the absence of oxygen, probably at the conserved histidine residue, and transfers its phosphate group probably to a conserved aspartate residue of NreC. NreB/NreC activates the expression of the nitrate (narGHJI) and nitrite (nir) reductase operons, as well as the putative nitrate transporter gene narT.</text>
</comment>
<dbReference type="PANTHER" id="PTHR24421">
    <property type="entry name" value="NITRATE/NITRITE SENSOR PROTEIN NARX-RELATED"/>
    <property type="match status" value="1"/>
</dbReference>
<feature type="domain" description="Histidine kinase" evidence="21">
    <location>
        <begin position="417"/>
        <end position="505"/>
    </location>
</feature>
<dbReference type="GO" id="GO:0016020">
    <property type="term" value="C:membrane"/>
    <property type="evidence" value="ECO:0007669"/>
    <property type="project" value="UniProtKB-SubCell"/>
</dbReference>
<dbReference type="SMART" id="SM00387">
    <property type="entry name" value="HATPase_c"/>
    <property type="match status" value="1"/>
</dbReference>
<keyword evidence="10" id="KW-0808">Transferase</keyword>
<evidence type="ECO:0000256" key="14">
    <source>
        <dbReference type="ARBA" id="ARBA00022840"/>
    </source>
</evidence>
<evidence type="ECO:0000259" key="22">
    <source>
        <dbReference type="PROSITE" id="PS50885"/>
    </source>
</evidence>
<dbReference type="CDD" id="cd06225">
    <property type="entry name" value="HAMP"/>
    <property type="match status" value="1"/>
</dbReference>
<dbReference type="InterPro" id="IPR004358">
    <property type="entry name" value="Sig_transdc_His_kin-like_C"/>
</dbReference>
<dbReference type="InterPro" id="IPR003660">
    <property type="entry name" value="HAMP_dom"/>
</dbReference>
<evidence type="ECO:0000256" key="12">
    <source>
        <dbReference type="ARBA" id="ARBA00022741"/>
    </source>
</evidence>
<evidence type="ECO:0000256" key="4">
    <source>
        <dbReference type="ARBA" id="ARBA00004496"/>
    </source>
</evidence>
<dbReference type="PRINTS" id="PR00344">
    <property type="entry name" value="BCTRLSENSOR"/>
</dbReference>
<feature type="transmembrane region" description="Helical" evidence="20">
    <location>
        <begin position="184"/>
        <end position="206"/>
    </location>
</feature>
<keyword evidence="20" id="KW-1133">Transmembrane helix</keyword>
<comment type="subcellular location">
    <subcellularLocation>
        <location evidence="4">Cytoplasm</location>
    </subcellularLocation>
    <subcellularLocation>
        <location evidence="3">Membrane</location>
    </subcellularLocation>
</comment>
<evidence type="ECO:0000256" key="18">
    <source>
        <dbReference type="ARBA" id="ARBA00024827"/>
    </source>
</evidence>
<dbReference type="Pfam" id="PF00672">
    <property type="entry name" value="HAMP"/>
    <property type="match status" value="1"/>
</dbReference>
<keyword evidence="15" id="KW-0408">Iron</keyword>
<dbReference type="SUPFAM" id="SSF158472">
    <property type="entry name" value="HAMP domain-like"/>
    <property type="match status" value="1"/>
</dbReference>
<keyword evidence="12" id="KW-0547">Nucleotide-binding</keyword>
<organism evidence="23 24">
    <name type="scientific">Roseateles depolymerans</name>
    <dbReference type="NCBI Taxonomy" id="76731"/>
    <lineage>
        <taxon>Bacteria</taxon>
        <taxon>Pseudomonadati</taxon>
        <taxon>Pseudomonadota</taxon>
        <taxon>Betaproteobacteria</taxon>
        <taxon>Burkholderiales</taxon>
        <taxon>Sphaerotilaceae</taxon>
        <taxon>Roseateles</taxon>
    </lineage>
</organism>
<dbReference type="Gene3D" id="3.30.565.10">
    <property type="entry name" value="Histidine kinase-like ATPase, C-terminal domain"/>
    <property type="match status" value="1"/>
</dbReference>
<comment type="cofactor">
    <cofactor evidence="2">
        <name>[4Fe-4S] cluster</name>
        <dbReference type="ChEBI" id="CHEBI:49883"/>
    </cofactor>
</comment>